<gene>
    <name evidence="1" type="ORF">LCGC14_1515620</name>
</gene>
<feature type="non-terminal residue" evidence="1">
    <location>
        <position position="105"/>
    </location>
</feature>
<dbReference type="GO" id="GO:0009116">
    <property type="term" value="P:nucleoside metabolic process"/>
    <property type="evidence" value="ECO:0007669"/>
    <property type="project" value="InterPro"/>
</dbReference>
<protein>
    <recommendedName>
        <fullName evidence="2">Nucleoside phosphorylase domain-containing protein</fullName>
    </recommendedName>
</protein>
<comment type="caution">
    <text evidence="1">The sequence shown here is derived from an EMBL/GenBank/DDBJ whole genome shotgun (WGS) entry which is preliminary data.</text>
</comment>
<dbReference type="GO" id="GO:0003824">
    <property type="term" value="F:catalytic activity"/>
    <property type="evidence" value="ECO:0007669"/>
    <property type="project" value="InterPro"/>
</dbReference>
<evidence type="ECO:0000313" key="1">
    <source>
        <dbReference type="EMBL" id="KKM63031.1"/>
    </source>
</evidence>
<sequence>MPNAQLDIFSSNQDIFPWPYDRAIINIKKREYIIHVISPHLAGQRLAQTFMAKALEIWQPRFIILVGVAGSIRKASIGDIILPRIVWIYDLYKKHEDHEEAQPDA</sequence>
<dbReference type="InterPro" id="IPR035994">
    <property type="entry name" value="Nucleoside_phosphorylase_sf"/>
</dbReference>
<dbReference type="AlphaFoldDB" id="A0A0F9JKW0"/>
<dbReference type="EMBL" id="LAZR01011175">
    <property type="protein sequence ID" value="KKM63031.1"/>
    <property type="molecule type" value="Genomic_DNA"/>
</dbReference>
<dbReference type="SUPFAM" id="SSF53167">
    <property type="entry name" value="Purine and uridine phosphorylases"/>
    <property type="match status" value="1"/>
</dbReference>
<name>A0A0F9JKW0_9ZZZZ</name>
<accession>A0A0F9JKW0</accession>
<evidence type="ECO:0008006" key="2">
    <source>
        <dbReference type="Google" id="ProtNLM"/>
    </source>
</evidence>
<proteinExistence type="predicted"/>
<reference evidence="1" key="1">
    <citation type="journal article" date="2015" name="Nature">
        <title>Complex archaea that bridge the gap between prokaryotes and eukaryotes.</title>
        <authorList>
            <person name="Spang A."/>
            <person name="Saw J.H."/>
            <person name="Jorgensen S.L."/>
            <person name="Zaremba-Niedzwiedzka K."/>
            <person name="Martijn J."/>
            <person name="Lind A.E."/>
            <person name="van Eijk R."/>
            <person name="Schleper C."/>
            <person name="Guy L."/>
            <person name="Ettema T.J."/>
        </authorList>
    </citation>
    <scope>NUCLEOTIDE SEQUENCE</scope>
</reference>
<dbReference type="Gene3D" id="3.40.50.1580">
    <property type="entry name" value="Nucleoside phosphorylase domain"/>
    <property type="match status" value="1"/>
</dbReference>
<organism evidence="1">
    <name type="scientific">marine sediment metagenome</name>
    <dbReference type="NCBI Taxonomy" id="412755"/>
    <lineage>
        <taxon>unclassified sequences</taxon>
        <taxon>metagenomes</taxon>
        <taxon>ecological metagenomes</taxon>
    </lineage>
</organism>